<dbReference type="Pfam" id="PF13087">
    <property type="entry name" value="AAA_12"/>
    <property type="match status" value="1"/>
</dbReference>
<dbReference type="CDD" id="cd18808">
    <property type="entry name" value="SF1_C_Upf1"/>
    <property type="match status" value="1"/>
</dbReference>
<dbReference type="PANTHER" id="PTHR23079:SF55">
    <property type="entry name" value="RNA-DIRECTED RNA POLYMERASE"/>
    <property type="match status" value="1"/>
</dbReference>
<evidence type="ECO:0000259" key="8">
    <source>
        <dbReference type="Pfam" id="PF13087"/>
    </source>
</evidence>
<evidence type="ECO:0000256" key="2">
    <source>
        <dbReference type="ARBA" id="ARBA00022741"/>
    </source>
</evidence>
<dbReference type="Gene3D" id="3.40.50.300">
    <property type="entry name" value="P-loop containing nucleotide triphosphate hydrolases"/>
    <property type="match status" value="2"/>
</dbReference>
<gene>
    <name evidence="9" type="ORF">FIE12Z_8026</name>
</gene>
<name>A0A395MIJ6_9HYPO</name>
<evidence type="ECO:0000256" key="1">
    <source>
        <dbReference type="ARBA" id="ARBA00007913"/>
    </source>
</evidence>
<proteinExistence type="inferred from homology"/>
<dbReference type="InterPro" id="IPR041679">
    <property type="entry name" value="DNA2/NAM7-like_C"/>
</dbReference>
<dbReference type="GO" id="GO:0003723">
    <property type="term" value="F:RNA binding"/>
    <property type="evidence" value="ECO:0007669"/>
    <property type="project" value="UniProtKB-KW"/>
</dbReference>
<dbReference type="EMBL" id="PXXK01000236">
    <property type="protein sequence ID" value="RFN47752.1"/>
    <property type="molecule type" value="Genomic_DNA"/>
</dbReference>
<feature type="domain" description="RDRP core" evidence="6">
    <location>
        <begin position="114"/>
        <end position="594"/>
    </location>
</feature>
<dbReference type="GO" id="GO:0003968">
    <property type="term" value="F:RNA-directed RNA polymerase activity"/>
    <property type="evidence" value="ECO:0007669"/>
    <property type="project" value="UniProtKB-KW"/>
</dbReference>
<accession>A0A395MIJ6</accession>
<dbReference type="GO" id="GO:0005694">
    <property type="term" value="C:chromosome"/>
    <property type="evidence" value="ECO:0007669"/>
    <property type="project" value="UniProtKB-ARBA"/>
</dbReference>
<evidence type="ECO:0000313" key="9">
    <source>
        <dbReference type="EMBL" id="RFN47752.1"/>
    </source>
</evidence>
<dbReference type="GO" id="GO:0031380">
    <property type="term" value="C:nuclear RNA-directed RNA polymerase complex"/>
    <property type="evidence" value="ECO:0007669"/>
    <property type="project" value="TreeGrafter"/>
</dbReference>
<evidence type="ECO:0000313" key="10">
    <source>
        <dbReference type="Proteomes" id="UP000265631"/>
    </source>
</evidence>
<dbReference type="SUPFAM" id="SSF52540">
    <property type="entry name" value="P-loop containing nucleoside triphosphate hydrolases"/>
    <property type="match status" value="1"/>
</dbReference>
<dbReference type="InterPro" id="IPR057596">
    <property type="entry name" value="RDRP_core"/>
</dbReference>
<comment type="caution">
    <text evidence="9">The sequence shown here is derived from an EMBL/GenBank/DDBJ whole genome shotgun (WGS) entry which is preliminary data.</text>
</comment>
<evidence type="ECO:0000256" key="4">
    <source>
        <dbReference type="ARBA" id="ARBA00022806"/>
    </source>
</evidence>
<dbReference type="GO" id="GO:0030422">
    <property type="term" value="P:siRNA processing"/>
    <property type="evidence" value="ECO:0007669"/>
    <property type="project" value="TreeGrafter"/>
</dbReference>
<dbReference type="GO" id="GO:0016787">
    <property type="term" value="F:hydrolase activity"/>
    <property type="evidence" value="ECO:0007669"/>
    <property type="project" value="UniProtKB-KW"/>
</dbReference>
<keyword evidence="10" id="KW-1185">Reference proteome</keyword>
<dbReference type="Pfam" id="PF05183">
    <property type="entry name" value="RdRP"/>
    <property type="match status" value="1"/>
</dbReference>
<evidence type="ECO:0000259" key="6">
    <source>
        <dbReference type="Pfam" id="PF05183"/>
    </source>
</evidence>
<keyword evidence="5" id="KW-0067">ATP-binding</keyword>
<comment type="similarity">
    <text evidence="1">Belongs to the DNA2/NAM7 helicase family.</text>
</comment>
<dbReference type="PANTHER" id="PTHR23079">
    <property type="entry name" value="RNA-DEPENDENT RNA POLYMERASE"/>
    <property type="match status" value="1"/>
</dbReference>
<dbReference type="STRING" id="2594813.A0A395MIJ6"/>
<evidence type="ECO:0000256" key="5">
    <source>
        <dbReference type="ARBA" id="ARBA00022840"/>
    </source>
</evidence>
<dbReference type="Proteomes" id="UP000265631">
    <property type="component" value="Unassembled WGS sequence"/>
</dbReference>
<feature type="domain" description="DNA2/NAM7 helicase-like C-terminal" evidence="8">
    <location>
        <begin position="1470"/>
        <end position="1678"/>
    </location>
</feature>
<dbReference type="InterPro" id="IPR041677">
    <property type="entry name" value="DNA2/NAM7_AAA_11"/>
</dbReference>
<dbReference type="InterPro" id="IPR027417">
    <property type="entry name" value="P-loop_NTPase"/>
</dbReference>
<keyword evidence="3" id="KW-0378">Hydrolase</keyword>
<reference evidence="9 10" key="1">
    <citation type="journal article" date="2018" name="PLoS Pathog.">
        <title>Evolution of structural diversity of trichothecenes, a family of toxins produced by plant pathogenic and entomopathogenic fungi.</title>
        <authorList>
            <person name="Proctor R.H."/>
            <person name="McCormick S.P."/>
            <person name="Kim H.S."/>
            <person name="Cardoza R.E."/>
            <person name="Stanley A.M."/>
            <person name="Lindo L."/>
            <person name="Kelly A."/>
            <person name="Brown D.W."/>
            <person name="Lee T."/>
            <person name="Vaughan M.M."/>
            <person name="Alexander N.J."/>
            <person name="Busman M."/>
            <person name="Gutierrez S."/>
        </authorList>
    </citation>
    <scope>NUCLEOTIDE SEQUENCE [LARGE SCALE GENOMIC DNA]</scope>
    <source>
        <strain evidence="9 10">NRRL 13405</strain>
    </source>
</reference>
<evidence type="ECO:0000256" key="3">
    <source>
        <dbReference type="ARBA" id="ARBA00022801"/>
    </source>
</evidence>
<evidence type="ECO:0000259" key="7">
    <source>
        <dbReference type="Pfam" id="PF13086"/>
    </source>
</evidence>
<keyword evidence="2" id="KW-0547">Nucleotide-binding</keyword>
<dbReference type="GO" id="GO:0004386">
    <property type="term" value="F:helicase activity"/>
    <property type="evidence" value="ECO:0007669"/>
    <property type="project" value="UniProtKB-KW"/>
</dbReference>
<dbReference type="InterPro" id="IPR047187">
    <property type="entry name" value="SF1_C_Upf1"/>
</dbReference>
<dbReference type="InterPro" id="IPR007855">
    <property type="entry name" value="RDRP"/>
</dbReference>
<dbReference type="GO" id="GO:0005524">
    <property type="term" value="F:ATP binding"/>
    <property type="evidence" value="ECO:0007669"/>
    <property type="project" value="UniProtKB-KW"/>
</dbReference>
<feature type="domain" description="DNA2/NAM7 helicase helicase" evidence="7">
    <location>
        <begin position="1385"/>
        <end position="1460"/>
    </location>
</feature>
<protein>
    <submittedName>
        <fullName evidence="9">Uncharacterized protein</fullName>
    </submittedName>
</protein>
<dbReference type="Pfam" id="PF13086">
    <property type="entry name" value="AAA_11"/>
    <property type="match status" value="1"/>
</dbReference>
<keyword evidence="4" id="KW-0347">Helicase</keyword>
<dbReference type="FunFam" id="3.40.50.300:FF:000326">
    <property type="entry name" value="P-loop containing nucleoside triphosphate hydrolase"/>
    <property type="match status" value="1"/>
</dbReference>
<organism evidence="9 10">
    <name type="scientific">Fusarium flagelliforme</name>
    <dbReference type="NCBI Taxonomy" id="2675880"/>
    <lineage>
        <taxon>Eukaryota</taxon>
        <taxon>Fungi</taxon>
        <taxon>Dikarya</taxon>
        <taxon>Ascomycota</taxon>
        <taxon>Pezizomycotina</taxon>
        <taxon>Sordariomycetes</taxon>
        <taxon>Hypocreomycetidae</taxon>
        <taxon>Hypocreales</taxon>
        <taxon>Nectriaceae</taxon>
        <taxon>Fusarium</taxon>
        <taxon>Fusarium incarnatum-equiseti species complex</taxon>
    </lineage>
</organism>
<sequence>MPTQGDAKNLQSFHHVLLPTLHLDDDAWNFHVPGFPPASKLEQAGFIKAISLHSDLRELRHSMTLNLQPSTPNRATANAPLDRFVVFSLDGFRPLVRGPASEQGPAPDLQPRTSQEISDYSIRCLRAGITLNTVHYNFYGHSNSQLKSRSCFLMAASKEEISRRTEALGDFTKMKTVGKKAKRIGLLFSSAETVMTINPDRCEDIPDIESPDYVFTDGCGLIAPKLAQELARRSQILFRDSRYTPSVFQIRYRGYKGVVTVDPRMAKQKAWLKLRKSMKKFNGGDDYSFAVVEYSKPFSYGYLNDETIILLHALGISQETLLSKQRNHFRLLENAQTDFQGAFRFLSYINQPALAERVLLDGDEKIKPQIKRLVNAENAKMLNKRDEQRCRVFVQKSRLLFGVCDAWDILKEGECAVKVTFEENGRPFALKNTEVAVIRNPCLHPGDWQKLKVVERPELAHLVDCIVFSTRGKRPAADCMSGGDLDGDKFFVCWDQDLIPSTVSTPALYPGTKEPILFRPITDDDRLVYFAKYTNSSLGQVKNIYLDWARVTGPMSAQCQELNRLFSQCVDGDRIKIPERLRNPPSRPETTPPFILDVLHNDGEKRVHDLSLPAQADPTGYDVDAIQLLLARDNIAVSEFECIKWAQAWCSKNRVSFDNLLHLFDFNALTAEEKAWVLAHVPPSRTVPALITNALCSSSVLERGELQRFRLDHAGIKWKRTYDSSRDRLATFHDAMSTNLEMFHRTLIVFQPHERLSLAIYIPKKVQRSQDCQIDNVGRLFAFPHSQGPQTQHRLALPTKMQYQVYCDGSLFQLFEKKRSNSWVFLSRTGQNDEEYRNIHNQGDRRQKQKVAIDSGKQAEVCASVALDKFITAAEIYVISNRDVASMQNLDLWLEQVDTMETLPLFSQEPSEYTIPTRSDVLSPSDPSWLIEIMTHENLELLAGLESVDQYKTVFSKATSASDKGFLLRCFQHLLSNIDDVAIESDALVPTMIETLSIEPTLAIAFVPFLESPDGVQHEDVAVLLETSLVPILRSFVLSANTMGHLILDPLQRILSNIPLGSLSLSDLADIMELAALTLRSTDRALELFLDCLQPNATRFMTADSSLVHHLLRNLSAIALDHIEEANDVAKSLPGLHEMRLYPKSKDGTVVEIDFRIDTTGTPKKSSHVRLTAASLPSNVLVGTKYSIDALVEFAETGRARFKCLHPLPSYFAECLWVLEDCGPFVTSKSMIDAVRDLNVYQEQCCGVADMILGLPSLSSLLPASTDTFRNISHLNESQNKAIQLSLSSPLLCLWGPPGTGKTATIVEMICALQMADESARILVTAPTHNAVDNVMRRYIARLEKQPLGRESEPNVVRVSTEVRKVADDLRRYTCDAMAGQEIYSNRKALEKATQMIRNSDTVFTTCIGAGIGLLRSEQFDTVIVDEASQQTEPTSLVPLVKGCSRAILVGDHVQLRPTVNPTALALDFDVSLFERLYTNAKLKGDQGVSTLMLDTQYRMHPQLCEFPSNEFYDGNLKSGISMPDRQLGACDFPFPKITGAGGQNTRAHDNVRAIFINCDSTEMPGQKSKENRGQAELCTQVCRLLITSPSQEDSGHSIVVLTPYTRQADALKRMLPSISQKIEVCSIDGFQGREADIIIFVTVRCNAHREIGFLKDVRRVNVALTRARSALIVIGNRATLTGGPADEESSKMWERLLGVLTEVKLEVPVSA</sequence>